<feature type="repeat" description="WD" evidence="3">
    <location>
        <begin position="1223"/>
        <end position="1257"/>
    </location>
</feature>
<feature type="repeat" description="WD" evidence="3">
    <location>
        <begin position="1633"/>
        <end position="1674"/>
    </location>
</feature>
<feature type="domain" description="Novel STAND NTPase 1" evidence="6">
    <location>
        <begin position="537"/>
        <end position="987"/>
    </location>
</feature>
<dbReference type="PANTHER" id="PTHR44129">
    <property type="entry name" value="WD REPEAT-CONTAINING PROTEIN POP1"/>
    <property type="match status" value="1"/>
</dbReference>
<evidence type="ECO:0000256" key="3">
    <source>
        <dbReference type="PROSITE-ProRule" id="PRU00221"/>
    </source>
</evidence>
<dbReference type="PROSITE" id="PS50294">
    <property type="entry name" value="WD_REPEATS_REGION"/>
    <property type="match status" value="13"/>
</dbReference>
<dbReference type="InterPro" id="IPR029030">
    <property type="entry name" value="Caspase-like_dom_sf"/>
</dbReference>
<feature type="repeat" description="WD" evidence="3">
    <location>
        <begin position="1182"/>
        <end position="1214"/>
    </location>
</feature>
<dbReference type="InterPro" id="IPR049052">
    <property type="entry name" value="nSTAND1"/>
</dbReference>
<dbReference type="InterPro" id="IPR001680">
    <property type="entry name" value="WD40_rpt"/>
</dbReference>
<dbReference type="Gene3D" id="3.40.50.1460">
    <property type="match status" value="1"/>
</dbReference>
<dbReference type="Pfam" id="PF00400">
    <property type="entry name" value="WD40"/>
    <property type="match status" value="14"/>
</dbReference>
<dbReference type="InterPro" id="IPR020472">
    <property type="entry name" value="WD40_PAC1"/>
</dbReference>
<reference evidence="7 8" key="1">
    <citation type="journal article" date="2020" name="ISME J.">
        <title>Comparative genomics reveals insights into cyanobacterial evolution and habitat adaptation.</title>
        <authorList>
            <person name="Chen M.Y."/>
            <person name="Teng W.K."/>
            <person name="Zhao L."/>
            <person name="Hu C.X."/>
            <person name="Zhou Y.K."/>
            <person name="Han B.P."/>
            <person name="Song L.R."/>
            <person name="Shu W.S."/>
        </authorList>
    </citation>
    <scope>NUCLEOTIDE SEQUENCE [LARGE SCALE GENOMIC DNA]</scope>
    <source>
        <strain evidence="7 8">FACHB-248</strain>
    </source>
</reference>
<dbReference type="PROSITE" id="PS00678">
    <property type="entry name" value="WD_REPEATS_1"/>
    <property type="match status" value="1"/>
</dbReference>
<evidence type="ECO:0000256" key="2">
    <source>
        <dbReference type="ARBA" id="ARBA00022737"/>
    </source>
</evidence>
<evidence type="ECO:0000313" key="7">
    <source>
        <dbReference type="EMBL" id="MBD2605643.1"/>
    </source>
</evidence>
<dbReference type="PRINTS" id="PR00320">
    <property type="entry name" value="GPROTEINBRPT"/>
</dbReference>
<keyword evidence="8" id="KW-1185">Reference proteome</keyword>
<dbReference type="InterPro" id="IPR036322">
    <property type="entry name" value="WD40_repeat_dom_sf"/>
</dbReference>
<dbReference type="InterPro" id="IPR027417">
    <property type="entry name" value="P-loop_NTPase"/>
</dbReference>
<feature type="repeat" description="WD" evidence="3">
    <location>
        <begin position="1141"/>
        <end position="1173"/>
    </location>
</feature>
<name>A0ABR8GQL6_9CYAN</name>
<feature type="repeat" description="WD" evidence="3">
    <location>
        <begin position="1428"/>
        <end position="1462"/>
    </location>
</feature>
<dbReference type="InterPro" id="IPR011600">
    <property type="entry name" value="Pept_C14_caspase"/>
</dbReference>
<feature type="repeat" description="WD" evidence="3">
    <location>
        <begin position="1592"/>
        <end position="1624"/>
    </location>
</feature>
<evidence type="ECO:0000256" key="1">
    <source>
        <dbReference type="ARBA" id="ARBA00022574"/>
    </source>
</evidence>
<sequence length="1748" mass="193388">MCPLGVATSRSTYALETGQAKLWLVLVGVNQYQDERLPSLRYSAVDCQGLAEALADATQAFPQTEVWTHHDFSLRLPTLTNIRTTLKQIAATAQPQDTILFYFSGHGIVQPNYGQVVLCLADTQIDNLLNTGLGLEELLHLLGHSGAQTQLVLLDACHSGSMSLKGAKGKIPNGENPTPQMVDLLRQKAKKSKGFYALLSCDTDQQSWEFPELGHGVFTYYLMRGLRGEAADGRGLIEADGLYRYIYHQTQQYIEQTNQQLRLINQQKRGRGETRLYSEYPLQTPKRIVEGVGEIVLGLKSEVVESSSLRQALIVEGLTTNKTTLDLCKLLCGVGGFELKYLPQADQITTSHIQEEMQNCLQKKQDSQNLEHDATVLLYLRGKIKETETGEAVLVVGSDIQLSRSWLRQQLRRSPYTQQIIILDCPVVETRLIASLHDWIEDLQLSSEQGQCIIAAASPKDNPEQFAQVLHDTLKAAQQQNSLSVASWITQLQLSCSNTLPLHIWVSGIQGVIEIIPNRTGTRDIKLAEGIDLGLCPYRGLRAFTPEDAQYFYGREALTQQLLHHLASKSFLAVVGASGSGKSSVVQAGLIAQLQRGKQLPGSEEWWIKSFRPGANPLLALSRRLVDSGTEKEKAYQQIQLEKMLYQGGQGFAHWISNRPEPVMVLFIDQFEELFTLAQAVDRQNFLEVILGALELLPNKLKIVITLRADFIAASLEIPKLAQLLQQSSILVPPCLSEEEYRHVIINPAEQVGLTVEPVLVEVLLRELHRSPGDLPLLEFVLEQLWEHRVGGKLTLQAYQQHLGGIKGALESKAQAVYDSLDAEAQECARWIFLSLTQLGEGTEDTRRRVYKSELIVKKYPAPLVEKTLAALTAAKLVVVNLEEGGRGRQGEGETRRGGDKERGRQGEGEKFFFVPLVPLSPCPPISPSPHPPLPPSSSVTIEVAHEVLIRYWSTLRWWLEENRGRLRSQRQIEQAAQLWKHGGEQSDFLLQGVRLAEAEDIYINYTEELSFDVQRFIAACLEERQRQQLQEKRRLKQAQKAVAVMSILGVTAFSFAGLAYQQSQKAQLREIQALNSLSENFLFSHKQLEALSTSVKAGQELQRMMFSSLVMYPDTAKKIQTATATTLQQAIDQTQERNRLIGHNSWVSSVSFSPDGQIIASASTDTTIKLWQRDGKLLHTLRGHSDGVNSVSFSSDSKMLASGGTDATIKLWSRDGKLLKTLSGHNDGVNSAAFSPDGQMIVSASNDDTIKLWSLDGKLLKTLTGHSQGVNSVTFSPQGDIIASGSEDRTIKLWSLDGRLLKTLPGHTDEVLTVAWSKDGQTIASASADNTVKLWNRDGRLLKTLTGHNSDVKSVSFLPDGKIIASASIDKTIKLWSLDGQLLETLQGHNHVVNSVSFSSDGQLLASASDDYTVRLWNLDINAPKTLFGHKDSVNTAWFNPQGNTVFSVSNDKTMKLWSLDGKLLKSVSSPINDITSISFTPDENTVATASADNTIQLRKRDGSLLRILKGHTDWIINMSFSPDAKILASASADKTVKLWSMDGRLLNTLKGHKGWVTNVEFSPDGELLASVSADNAIKLWSRDGKLVKTLNGHNASVWALTFSSDGKIIASGSQDGTVKLWNRDGSLLKNLIGHTDAVNNLSFSPDEKMIASASDDDTIKLWSMHTGMLLRTFQGHTGDVRSVNFSSDGKMIVSASQDKTVKIWRLTGIELQTLNLSQLLKRGCDRLHDYLTSNPNINIGDRNICQ</sequence>
<feature type="repeat" description="WD" evidence="3">
    <location>
        <begin position="1305"/>
        <end position="1337"/>
    </location>
</feature>
<dbReference type="Gene3D" id="2.130.10.10">
    <property type="entry name" value="YVTN repeat-like/Quinoprotein amine dehydrogenase"/>
    <property type="match status" value="6"/>
</dbReference>
<dbReference type="EMBL" id="JACJTA010000026">
    <property type="protein sequence ID" value="MBD2605643.1"/>
    <property type="molecule type" value="Genomic_DNA"/>
</dbReference>
<feature type="repeat" description="WD" evidence="3">
    <location>
        <begin position="1387"/>
        <end position="1421"/>
    </location>
</feature>
<accession>A0ABR8GQL6</accession>
<comment type="caution">
    <text evidence="7">The sequence shown here is derived from an EMBL/GenBank/DDBJ whole genome shotgun (WGS) entry which is preliminary data.</text>
</comment>
<dbReference type="InterPro" id="IPR019775">
    <property type="entry name" value="WD40_repeat_CS"/>
</dbReference>
<gene>
    <name evidence="7" type="ORF">H6G81_14170</name>
</gene>
<proteinExistence type="predicted"/>
<dbReference type="RefSeq" id="WP_190909764.1">
    <property type="nucleotide sequence ID" value="NZ_JACJTA010000026.1"/>
</dbReference>
<feature type="repeat" description="WD" evidence="3">
    <location>
        <begin position="1264"/>
        <end position="1298"/>
    </location>
</feature>
<dbReference type="PROSITE" id="PS50082">
    <property type="entry name" value="WD_REPEATS_2"/>
    <property type="match status" value="13"/>
</dbReference>
<protein>
    <submittedName>
        <fullName evidence="7">Caspase family protein</fullName>
    </submittedName>
</protein>
<dbReference type="Pfam" id="PF00656">
    <property type="entry name" value="Peptidase_C14"/>
    <property type="match status" value="1"/>
</dbReference>
<dbReference type="SUPFAM" id="SSF52540">
    <property type="entry name" value="P-loop containing nucleoside triphosphate hydrolases"/>
    <property type="match status" value="1"/>
</dbReference>
<dbReference type="Pfam" id="PF20703">
    <property type="entry name" value="nSTAND1"/>
    <property type="match status" value="1"/>
</dbReference>
<feature type="domain" description="Peptidase C14 caspase" evidence="5">
    <location>
        <begin position="25"/>
        <end position="230"/>
    </location>
</feature>
<evidence type="ECO:0000313" key="8">
    <source>
        <dbReference type="Proteomes" id="UP000660380"/>
    </source>
</evidence>
<feature type="repeat" description="WD" evidence="3">
    <location>
        <begin position="1346"/>
        <end position="1380"/>
    </location>
</feature>
<feature type="region of interest" description="Disordered" evidence="4">
    <location>
        <begin position="886"/>
        <end position="906"/>
    </location>
</feature>
<keyword evidence="1 3" id="KW-0853">WD repeat</keyword>
<keyword evidence="2" id="KW-0677">Repeat</keyword>
<feature type="repeat" description="WD" evidence="3">
    <location>
        <begin position="1510"/>
        <end position="1544"/>
    </location>
</feature>
<dbReference type="SMART" id="SM00320">
    <property type="entry name" value="WD40"/>
    <property type="match status" value="14"/>
</dbReference>
<feature type="repeat" description="WD" evidence="3">
    <location>
        <begin position="1675"/>
        <end position="1708"/>
    </location>
</feature>
<dbReference type="Proteomes" id="UP000660380">
    <property type="component" value="Unassembled WGS sequence"/>
</dbReference>
<dbReference type="InterPro" id="IPR015943">
    <property type="entry name" value="WD40/YVTN_repeat-like_dom_sf"/>
</dbReference>
<evidence type="ECO:0000259" key="6">
    <source>
        <dbReference type="Pfam" id="PF20703"/>
    </source>
</evidence>
<dbReference type="SUPFAM" id="SSF52129">
    <property type="entry name" value="Caspase-like"/>
    <property type="match status" value="1"/>
</dbReference>
<evidence type="ECO:0000256" key="4">
    <source>
        <dbReference type="SAM" id="MobiDB-lite"/>
    </source>
</evidence>
<feature type="repeat" description="WD" evidence="3">
    <location>
        <begin position="1551"/>
        <end position="1583"/>
    </location>
</feature>
<dbReference type="SUPFAM" id="SSF50978">
    <property type="entry name" value="WD40 repeat-like"/>
    <property type="match status" value="2"/>
</dbReference>
<dbReference type="CDD" id="cd00200">
    <property type="entry name" value="WD40"/>
    <property type="match status" value="2"/>
</dbReference>
<evidence type="ECO:0000259" key="5">
    <source>
        <dbReference type="Pfam" id="PF00656"/>
    </source>
</evidence>
<organism evidence="7 8">
    <name type="scientific">Scytonema hofmannii FACHB-248</name>
    <dbReference type="NCBI Taxonomy" id="1842502"/>
    <lineage>
        <taxon>Bacteria</taxon>
        <taxon>Bacillati</taxon>
        <taxon>Cyanobacteriota</taxon>
        <taxon>Cyanophyceae</taxon>
        <taxon>Nostocales</taxon>
        <taxon>Scytonemataceae</taxon>
        <taxon>Scytonema</taxon>
    </lineage>
</organism>
<dbReference type="InterPro" id="IPR050349">
    <property type="entry name" value="WD_LIS1/nudF_dynein_reg"/>
</dbReference>